<dbReference type="Proteomes" id="UP001567538">
    <property type="component" value="Unassembled WGS sequence"/>
</dbReference>
<dbReference type="AlphaFoldDB" id="A0ABD1H2X5"/>
<gene>
    <name evidence="2" type="ORF">AAHA92_17729</name>
</gene>
<name>A0ABD1H2X5_SALDI</name>
<proteinExistence type="predicted"/>
<dbReference type="EMBL" id="JBEAFC010000007">
    <property type="protein sequence ID" value="KAL1549653.1"/>
    <property type="molecule type" value="Genomic_DNA"/>
</dbReference>
<accession>A0ABD1H2X5</accession>
<evidence type="ECO:0000313" key="3">
    <source>
        <dbReference type="Proteomes" id="UP001567538"/>
    </source>
</evidence>
<comment type="caution">
    <text evidence="2">The sequence shown here is derived from an EMBL/GenBank/DDBJ whole genome shotgun (WGS) entry which is preliminary data.</text>
</comment>
<evidence type="ECO:0000313" key="2">
    <source>
        <dbReference type="EMBL" id="KAL1549653.1"/>
    </source>
</evidence>
<evidence type="ECO:0000256" key="1">
    <source>
        <dbReference type="SAM" id="MobiDB-lite"/>
    </source>
</evidence>
<feature type="compositionally biased region" description="Polar residues" evidence="1">
    <location>
        <begin position="78"/>
        <end position="88"/>
    </location>
</feature>
<feature type="region of interest" description="Disordered" evidence="1">
    <location>
        <begin position="73"/>
        <end position="96"/>
    </location>
</feature>
<sequence length="96" mass="10422">MNSNTVSALELIWNKLLMKNKLIAAYNYVCEPEYNMVSMLFGITTVKKEKDISVINISNTKVPLDVGAGGPWLDAQDNAPSTEGSESVCSPVMQPG</sequence>
<keyword evidence="3" id="KW-1185">Reference proteome</keyword>
<organism evidence="2 3">
    <name type="scientific">Salvia divinorum</name>
    <name type="common">Maria pastora</name>
    <name type="synonym">Diviner's sage</name>
    <dbReference type="NCBI Taxonomy" id="28513"/>
    <lineage>
        <taxon>Eukaryota</taxon>
        <taxon>Viridiplantae</taxon>
        <taxon>Streptophyta</taxon>
        <taxon>Embryophyta</taxon>
        <taxon>Tracheophyta</taxon>
        <taxon>Spermatophyta</taxon>
        <taxon>Magnoliopsida</taxon>
        <taxon>eudicotyledons</taxon>
        <taxon>Gunneridae</taxon>
        <taxon>Pentapetalae</taxon>
        <taxon>asterids</taxon>
        <taxon>lamiids</taxon>
        <taxon>Lamiales</taxon>
        <taxon>Lamiaceae</taxon>
        <taxon>Nepetoideae</taxon>
        <taxon>Mentheae</taxon>
        <taxon>Salviinae</taxon>
        <taxon>Salvia</taxon>
        <taxon>Salvia subgen. Calosphace</taxon>
    </lineage>
</organism>
<protein>
    <submittedName>
        <fullName evidence="2">Uncharacterized protein</fullName>
    </submittedName>
</protein>
<reference evidence="2 3" key="1">
    <citation type="submission" date="2024-06" db="EMBL/GenBank/DDBJ databases">
        <title>A chromosome level genome sequence of Diviner's sage (Salvia divinorum).</title>
        <authorList>
            <person name="Ford S.A."/>
            <person name="Ro D.-K."/>
            <person name="Ness R.W."/>
            <person name="Phillips M.A."/>
        </authorList>
    </citation>
    <scope>NUCLEOTIDE SEQUENCE [LARGE SCALE GENOMIC DNA]</scope>
    <source>
        <strain evidence="2">SAF-2024a</strain>
        <tissue evidence="2">Leaf</tissue>
    </source>
</reference>